<comment type="caution">
    <text evidence="1">The sequence shown here is derived from an EMBL/GenBank/DDBJ whole genome shotgun (WGS) entry which is preliminary data.</text>
</comment>
<dbReference type="EMBL" id="CM045759">
    <property type="protein sequence ID" value="KAI8018974.1"/>
    <property type="molecule type" value="Genomic_DNA"/>
</dbReference>
<proteinExistence type="predicted"/>
<evidence type="ECO:0000313" key="1">
    <source>
        <dbReference type="EMBL" id="KAI8018974.1"/>
    </source>
</evidence>
<reference evidence="1 2" key="1">
    <citation type="journal article" date="2022" name="Plant J.">
        <title>Chromosome-level genome of Camellia lanceoleosa provides a valuable resource for understanding genome evolution and self-incompatibility.</title>
        <authorList>
            <person name="Gong W."/>
            <person name="Xiao S."/>
            <person name="Wang L."/>
            <person name="Liao Z."/>
            <person name="Chang Y."/>
            <person name="Mo W."/>
            <person name="Hu G."/>
            <person name="Li W."/>
            <person name="Zhao G."/>
            <person name="Zhu H."/>
            <person name="Hu X."/>
            <person name="Ji K."/>
            <person name="Xiang X."/>
            <person name="Song Q."/>
            <person name="Yuan D."/>
            <person name="Jin S."/>
            <person name="Zhang L."/>
        </authorList>
    </citation>
    <scope>NUCLEOTIDE SEQUENCE [LARGE SCALE GENOMIC DNA]</scope>
    <source>
        <strain evidence="1">SQ_2022a</strain>
    </source>
</reference>
<keyword evidence="2" id="KW-1185">Reference proteome</keyword>
<gene>
    <name evidence="1" type="ORF">LOK49_LG04G03402</name>
</gene>
<sequence length="114" mass="12155">MGSRKPLVIEEVEVAPPPEDGGSCEDPLHTSLCHTDVYFWKPRGQNTVFPRILGHEAGGDCGESVGDGVTDLAPSDHVLPVFTGECKECAHCKSEERATYVISLGSTQTGSDDP</sequence>
<evidence type="ECO:0000313" key="2">
    <source>
        <dbReference type="Proteomes" id="UP001060215"/>
    </source>
</evidence>
<name>A0ACC0I020_9ERIC</name>
<organism evidence="1 2">
    <name type="scientific">Camellia lanceoleosa</name>
    <dbReference type="NCBI Taxonomy" id="1840588"/>
    <lineage>
        <taxon>Eukaryota</taxon>
        <taxon>Viridiplantae</taxon>
        <taxon>Streptophyta</taxon>
        <taxon>Embryophyta</taxon>
        <taxon>Tracheophyta</taxon>
        <taxon>Spermatophyta</taxon>
        <taxon>Magnoliopsida</taxon>
        <taxon>eudicotyledons</taxon>
        <taxon>Gunneridae</taxon>
        <taxon>Pentapetalae</taxon>
        <taxon>asterids</taxon>
        <taxon>Ericales</taxon>
        <taxon>Theaceae</taxon>
        <taxon>Camellia</taxon>
    </lineage>
</organism>
<protein>
    <submittedName>
        <fullName evidence="1">Alcohol dehydrogenase 2</fullName>
    </submittedName>
</protein>
<accession>A0ACC0I020</accession>
<dbReference type="Proteomes" id="UP001060215">
    <property type="component" value="Chromosome 2"/>
</dbReference>